<evidence type="ECO:0000256" key="6">
    <source>
        <dbReference type="SAM" id="Phobius"/>
    </source>
</evidence>
<accession>A0ABS6DYC0</accession>
<evidence type="ECO:0000256" key="5">
    <source>
        <dbReference type="ARBA" id="ARBA00023136"/>
    </source>
</evidence>
<dbReference type="EMBL" id="JAHLOQ010000016">
    <property type="protein sequence ID" value="MBU5336241.1"/>
    <property type="molecule type" value="Genomic_DNA"/>
</dbReference>
<keyword evidence="3 6" id="KW-0812">Transmembrane</keyword>
<keyword evidence="4 6" id="KW-1133">Transmembrane helix</keyword>
<feature type="transmembrane region" description="Helical" evidence="6">
    <location>
        <begin position="162"/>
        <end position="183"/>
    </location>
</feature>
<dbReference type="InterPro" id="IPR003004">
    <property type="entry name" value="GspF/PilC"/>
</dbReference>
<feature type="domain" description="Type II secretion system protein GspF" evidence="7">
    <location>
        <begin position="64"/>
        <end position="184"/>
    </location>
</feature>
<sequence length="395" mass="44801">METYKCVVYDEKNKRKTLNLDFESEDDVLKYAKANNLKVSSIKKRQSIFNFGKKLNNKDLKILCKEMGILLESGSEITGLLQMIEGQANKRLKPIINQILKGIQEGNSITESFRNTNAFSRFFISMVHTGELSSNLDQVMYTLSDYYDKESRLKGKIKSSSVYPIILFVATILSVLAMLLVVVPKYEEIYSQTNVEIPQMTQIMISSSNFLRNNFILIFLVLFIITISGVYLIKNSDELKHDAYKLIFKLPQVGDYMLMDITNKFSKSLFILVKSGVEIVSAIDISARVIDKKYLYDRISVANNSIKEGNNIGESLADINLFSPFFIGLISVGESAGRLEETLETINKFYESEIDQKIEITMKYFETGIILIMGLIVGAVVIAMMIPMFNMVSAF</sequence>
<dbReference type="Pfam" id="PF00482">
    <property type="entry name" value="T2SSF"/>
    <property type="match status" value="2"/>
</dbReference>
<feature type="transmembrane region" description="Helical" evidence="6">
    <location>
        <begin position="369"/>
        <end position="389"/>
    </location>
</feature>
<organism evidence="8 9">
    <name type="scientific">Intestinibacter bartlettii</name>
    <dbReference type="NCBI Taxonomy" id="261299"/>
    <lineage>
        <taxon>Bacteria</taxon>
        <taxon>Bacillati</taxon>
        <taxon>Bacillota</taxon>
        <taxon>Clostridia</taxon>
        <taxon>Peptostreptococcales</taxon>
        <taxon>Peptostreptococcaceae</taxon>
        <taxon>Intestinibacter</taxon>
    </lineage>
</organism>
<reference evidence="8 9" key="1">
    <citation type="submission" date="2021-06" db="EMBL/GenBank/DDBJ databases">
        <authorList>
            <person name="Sun Q."/>
            <person name="Li D."/>
        </authorList>
    </citation>
    <scope>NUCLEOTIDE SEQUENCE [LARGE SCALE GENOMIC DNA]</scope>
    <source>
        <strain evidence="8 9">N19</strain>
    </source>
</reference>
<dbReference type="InterPro" id="IPR018076">
    <property type="entry name" value="T2SS_GspF_dom"/>
</dbReference>
<evidence type="ECO:0000313" key="9">
    <source>
        <dbReference type="Proteomes" id="UP001196301"/>
    </source>
</evidence>
<dbReference type="PANTHER" id="PTHR30012">
    <property type="entry name" value="GENERAL SECRETION PATHWAY PROTEIN"/>
    <property type="match status" value="1"/>
</dbReference>
<comment type="subcellular location">
    <subcellularLocation>
        <location evidence="1">Cell membrane</location>
        <topology evidence="1">Multi-pass membrane protein</topology>
    </subcellularLocation>
</comment>
<name>A0ABS6DYC0_9FIRM</name>
<dbReference type="PANTHER" id="PTHR30012:SF0">
    <property type="entry name" value="TYPE II SECRETION SYSTEM PROTEIN F-RELATED"/>
    <property type="match status" value="1"/>
</dbReference>
<gene>
    <name evidence="8" type="ORF">KQI20_07295</name>
</gene>
<feature type="transmembrane region" description="Helical" evidence="6">
    <location>
        <begin position="215"/>
        <end position="233"/>
    </location>
</feature>
<evidence type="ECO:0000259" key="7">
    <source>
        <dbReference type="Pfam" id="PF00482"/>
    </source>
</evidence>
<proteinExistence type="predicted"/>
<keyword evidence="9" id="KW-1185">Reference proteome</keyword>
<dbReference type="RefSeq" id="WP_216569367.1">
    <property type="nucleotide sequence ID" value="NZ_JAHLOQ010000016.1"/>
</dbReference>
<feature type="domain" description="Type II secretion system protein GspF" evidence="7">
    <location>
        <begin position="265"/>
        <end position="387"/>
    </location>
</feature>
<protein>
    <submittedName>
        <fullName evidence="8">Type II secretion system F family protein</fullName>
    </submittedName>
</protein>
<keyword evidence="2" id="KW-1003">Cell membrane</keyword>
<keyword evidence="5 6" id="KW-0472">Membrane</keyword>
<evidence type="ECO:0000256" key="2">
    <source>
        <dbReference type="ARBA" id="ARBA00022475"/>
    </source>
</evidence>
<evidence type="ECO:0000256" key="4">
    <source>
        <dbReference type="ARBA" id="ARBA00022989"/>
    </source>
</evidence>
<evidence type="ECO:0000256" key="1">
    <source>
        <dbReference type="ARBA" id="ARBA00004651"/>
    </source>
</evidence>
<evidence type="ECO:0000313" key="8">
    <source>
        <dbReference type="EMBL" id="MBU5336241.1"/>
    </source>
</evidence>
<dbReference type="Proteomes" id="UP001196301">
    <property type="component" value="Unassembled WGS sequence"/>
</dbReference>
<evidence type="ECO:0000256" key="3">
    <source>
        <dbReference type="ARBA" id="ARBA00022692"/>
    </source>
</evidence>
<comment type="caution">
    <text evidence="8">The sequence shown here is derived from an EMBL/GenBank/DDBJ whole genome shotgun (WGS) entry which is preliminary data.</text>
</comment>